<gene>
    <name evidence="2" type="ordered locus">SYNW1900</name>
</gene>
<dbReference type="Proteomes" id="UP000001422">
    <property type="component" value="Chromosome"/>
</dbReference>
<proteinExistence type="predicted"/>
<keyword evidence="3" id="KW-1185">Reference proteome</keyword>
<dbReference type="STRING" id="84588.SYNW1900"/>
<dbReference type="RefSeq" id="WP_011128758.1">
    <property type="nucleotide sequence ID" value="NC_005070.1"/>
</dbReference>
<feature type="transmembrane region" description="Helical" evidence="1">
    <location>
        <begin position="49"/>
        <end position="70"/>
    </location>
</feature>
<protein>
    <submittedName>
        <fullName evidence="2">Uncharacterized protein</fullName>
    </submittedName>
</protein>
<keyword evidence="1" id="KW-0472">Membrane</keyword>
<feature type="transmembrane region" description="Helical" evidence="1">
    <location>
        <begin position="7"/>
        <end position="29"/>
    </location>
</feature>
<reference evidence="2 3" key="1">
    <citation type="journal article" date="2003" name="Nature">
        <title>The genome of a motile marine Synechococcus.</title>
        <authorList>
            <person name="Palenik B."/>
            <person name="Brahamsha B."/>
            <person name="Larimer F."/>
            <person name="Land M."/>
            <person name="Hauser L."/>
            <person name="Chain P."/>
            <person name="Lamerdin J."/>
            <person name="Regala W."/>
            <person name="Allen E.A."/>
            <person name="McCarren J."/>
            <person name="Paulsen I."/>
            <person name="Dufresne A."/>
            <person name="Partensky F."/>
            <person name="Webb E."/>
            <person name="Waterbury J."/>
        </authorList>
    </citation>
    <scope>NUCLEOTIDE SEQUENCE [LARGE SCALE GENOMIC DNA]</scope>
    <source>
        <strain evidence="2 3">WH8102</strain>
    </source>
</reference>
<dbReference type="HOGENOM" id="CLU_2686504_0_0_3"/>
<name>Q7U512_PARMW</name>
<evidence type="ECO:0000256" key="1">
    <source>
        <dbReference type="SAM" id="Phobius"/>
    </source>
</evidence>
<sequence>MLLRLRLMLISLGIGTVLFMLLCLGAQNLKDRHSIQVGSSRSVPLPTGFLVGLSLVIGVVSGGSAAAVMLPEQHWD</sequence>
<keyword evidence="1" id="KW-1133">Transmembrane helix</keyword>
<organism evidence="2 3">
    <name type="scientific">Parasynechococcus marenigrum (strain WH8102)</name>
    <dbReference type="NCBI Taxonomy" id="84588"/>
    <lineage>
        <taxon>Bacteria</taxon>
        <taxon>Bacillati</taxon>
        <taxon>Cyanobacteriota</taxon>
        <taxon>Cyanophyceae</taxon>
        <taxon>Synechococcales</taxon>
        <taxon>Prochlorococcaceae</taxon>
        <taxon>Parasynechococcus</taxon>
        <taxon>Parasynechococcus marenigrum</taxon>
    </lineage>
</organism>
<dbReference type="EMBL" id="BX569694">
    <property type="protein sequence ID" value="CAE08415.1"/>
    <property type="molecule type" value="Genomic_DNA"/>
</dbReference>
<dbReference type="KEGG" id="syw:SYNW1900"/>
<evidence type="ECO:0000313" key="2">
    <source>
        <dbReference type="EMBL" id="CAE08415.1"/>
    </source>
</evidence>
<keyword evidence="1" id="KW-0812">Transmembrane</keyword>
<evidence type="ECO:0000313" key="3">
    <source>
        <dbReference type="Proteomes" id="UP000001422"/>
    </source>
</evidence>
<dbReference type="eggNOG" id="ENOG5030TSZ">
    <property type="taxonomic scope" value="Bacteria"/>
</dbReference>
<dbReference type="AlphaFoldDB" id="Q7U512"/>
<accession>Q7U512</accession>